<evidence type="ECO:0000256" key="8">
    <source>
        <dbReference type="SAM" id="Coils"/>
    </source>
</evidence>
<evidence type="ECO:0000256" key="1">
    <source>
        <dbReference type="ARBA" id="ARBA00004328"/>
    </source>
</evidence>
<dbReference type="Proteomes" id="UP000230494">
    <property type="component" value="Segment"/>
</dbReference>
<keyword evidence="5" id="KW-0946">Virion</keyword>
<evidence type="ECO:0000256" key="2">
    <source>
        <dbReference type="ARBA" id="ARBA00022581"/>
    </source>
</evidence>
<feature type="region of interest" description="Disordered" evidence="9">
    <location>
        <begin position="161"/>
        <end position="197"/>
    </location>
</feature>
<dbReference type="Pfam" id="PF03906">
    <property type="entry name" value="Phage_T7_tail"/>
    <property type="match status" value="1"/>
</dbReference>
<gene>
    <name evidence="11" type="ORF">UNOSLW4_0205</name>
</gene>
<keyword evidence="7" id="KW-1160">Virus entry into host cell</keyword>
<evidence type="ECO:0000256" key="5">
    <source>
        <dbReference type="ARBA" id="ARBA00022844"/>
    </source>
</evidence>
<dbReference type="GO" id="GO:0098671">
    <property type="term" value="P:adhesion receptor-mediated virion attachment to host cell"/>
    <property type="evidence" value="ECO:0007669"/>
    <property type="project" value="UniProtKB-KW"/>
</dbReference>
<evidence type="ECO:0000256" key="4">
    <source>
        <dbReference type="ARBA" id="ARBA00022804"/>
    </source>
</evidence>
<dbReference type="SUPFAM" id="SSF101967">
    <property type="entry name" value="Adhesin YadA, collagen-binding domain"/>
    <property type="match status" value="1"/>
</dbReference>
<keyword evidence="3" id="KW-1227">Viral tail protein</keyword>
<keyword evidence="2" id="KW-0945">Host-virus interaction</keyword>
<evidence type="ECO:0000256" key="7">
    <source>
        <dbReference type="ARBA" id="ARBA00023296"/>
    </source>
</evidence>
<comment type="subcellular location">
    <subcellularLocation>
        <location evidence="1">Virion</location>
    </subcellularLocation>
</comment>
<dbReference type="EMBL" id="KX449363">
    <property type="protein sequence ID" value="ANY29056.1"/>
    <property type="molecule type" value="Genomic_DNA"/>
</dbReference>
<dbReference type="Gene3D" id="6.20.70.20">
    <property type="match status" value="1"/>
</dbReference>
<sequence>MATAPKTTVTYNLNGTDRDFQIPFEYLARKFVQVTLVGVDRKVLTLNIDYRFTQRTIITTTKGWGPADGYQLIEIRRYTSATERLVDFSDGSILRAYDLNTAQVQSLHIAEEGRDIATDTIGVNNDGDLDARGRKIVNVADGTSDFDAVNLRQQRLWAGSAMNQADRAKSEADRATTQADRATAQAQASAGSAATSKAQADESLKWAGESYTHRQASAASAAASLKSAQDAAGSNSAAAAQAAEATRQAGLATSNGAAQVSLATTQANRAKDEADRATAQANLATTNGAAQVSLAKAQADRATSEADRAKSEADKLSGMNGLANAIESTAGNTVKFKDGWAISAQGVTTNNFWSRNGASFEFDKGMIVRGNIDVLGNIDANNLTSKVGSLNLKPASAGANTHVWFRMPDGVTENALIYVDSGGTMHFRPRAQADYLTLSADGSVNMRNTLRISGGGAIITGRVTTDEVMSNGTVWAGGGQSWMATDGNIYGPVWGGYLSNRIAAKQNAHHFQAGRVGVGAPGGGYRQFRVNFHAPMGGPTVQITIYRPALHVAVGARGEAWVDGIDENGFTCWVHCEAGAVWDTYIDWMASPAVNAAGG</sequence>
<feature type="domain" description="Bacteriophage T7 tail fibre protein-like N-terminal" evidence="10">
    <location>
        <begin position="1"/>
        <end position="131"/>
    </location>
</feature>
<organism evidence="11 12">
    <name type="scientific">Pseudomonas phage UNO-SLW4</name>
    <dbReference type="NCBI Taxonomy" id="1874531"/>
    <lineage>
        <taxon>Viruses</taxon>
        <taxon>Duplodnaviria</taxon>
        <taxon>Heunggongvirae</taxon>
        <taxon>Uroviricota</taxon>
        <taxon>Caudoviricetes</taxon>
        <taxon>Autographivirales</taxon>
        <taxon>Autotranscriptaviridae</taxon>
        <taxon>Studiervirinae</taxon>
        <taxon>Unosvirus</taxon>
        <taxon>Unosvirus UNOSLW1</taxon>
        <taxon>Pifdecavirus UNOSLW1</taxon>
    </lineage>
</organism>
<evidence type="ECO:0000256" key="3">
    <source>
        <dbReference type="ARBA" id="ARBA00022732"/>
    </source>
</evidence>
<accession>A0A1B2AMZ8</accession>
<evidence type="ECO:0000259" key="10">
    <source>
        <dbReference type="Pfam" id="PF03906"/>
    </source>
</evidence>
<name>A0A1B2AMZ8_9CAUD</name>
<feature type="compositionally biased region" description="Low complexity" evidence="9">
    <location>
        <begin position="175"/>
        <end position="197"/>
    </location>
</feature>
<feature type="coiled-coil region" evidence="8">
    <location>
        <begin position="260"/>
        <end position="319"/>
    </location>
</feature>
<keyword evidence="8" id="KW-0175">Coiled coil</keyword>
<keyword evidence="6" id="KW-1233">Viral attachment to host adhesion receptor</keyword>
<keyword evidence="4" id="KW-1161">Viral attachment to host cell</keyword>
<reference evidence="11 12" key="1">
    <citation type="submission" date="2016-06" db="EMBL/GenBank/DDBJ databases">
        <title>Complete Genome Sequences of Pseudomonas fluorescens Bacteriophages Isolated from Omaha, NE Freshwater Samples.</title>
        <authorList>
            <person name="Lu G."/>
            <person name="Luhr J."/>
            <person name="Stoecklein A."/>
            <person name="Warner P."/>
            <person name="Tapprich W."/>
        </authorList>
    </citation>
    <scope>NUCLEOTIDE SEQUENCE [LARGE SCALE GENOMIC DNA]</scope>
</reference>
<dbReference type="GO" id="GO:0046718">
    <property type="term" value="P:symbiont entry into host cell"/>
    <property type="evidence" value="ECO:0007669"/>
    <property type="project" value="UniProtKB-KW"/>
</dbReference>
<dbReference type="InterPro" id="IPR011049">
    <property type="entry name" value="Serralysin-like_metalloprot_C"/>
</dbReference>
<protein>
    <submittedName>
        <fullName evidence="11">Tail fibers protein</fullName>
    </submittedName>
</protein>
<evidence type="ECO:0000256" key="6">
    <source>
        <dbReference type="ARBA" id="ARBA00023165"/>
    </source>
</evidence>
<evidence type="ECO:0000313" key="11">
    <source>
        <dbReference type="EMBL" id="ANY29056.1"/>
    </source>
</evidence>
<proteinExistence type="predicted"/>
<dbReference type="GO" id="GO:0098015">
    <property type="term" value="C:virus tail"/>
    <property type="evidence" value="ECO:0007669"/>
    <property type="project" value="UniProtKB-KW"/>
</dbReference>
<dbReference type="InterPro" id="IPR005604">
    <property type="entry name" value="Phage_T7_tail_fibre-like_N"/>
</dbReference>
<evidence type="ECO:0000313" key="12">
    <source>
        <dbReference type="Proteomes" id="UP000230494"/>
    </source>
</evidence>
<evidence type="ECO:0000256" key="9">
    <source>
        <dbReference type="SAM" id="MobiDB-lite"/>
    </source>
</evidence>